<dbReference type="EMBL" id="BMCT01000012">
    <property type="protein sequence ID" value="GGF87676.1"/>
    <property type="molecule type" value="Genomic_DNA"/>
</dbReference>
<reference evidence="4" key="1">
    <citation type="journal article" date="2014" name="Int. J. Syst. Evol. Microbiol.">
        <title>Complete genome sequence of Corynebacterium casei LMG S-19264T (=DSM 44701T), isolated from a smear-ripened cheese.</title>
        <authorList>
            <consortium name="US DOE Joint Genome Institute (JGI-PGF)"/>
            <person name="Walter F."/>
            <person name="Albersmeier A."/>
            <person name="Kalinowski J."/>
            <person name="Ruckert C."/>
        </authorList>
    </citation>
    <scope>NUCLEOTIDE SEQUENCE</scope>
    <source>
        <strain evidence="4">CCM 7897</strain>
    </source>
</reference>
<keyword evidence="1" id="KW-0809">Transit peptide</keyword>
<dbReference type="InterPro" id="IPR027266">
    <property type="entry name" value="TrmE/GcvT-like"/>
</dbReference>
<dbReference type="InterPro" id="IPR057460">
    <property type="entry name" value="CAF17_C"/>
</dbReference>
<dbReference type="PANTHER" id="PTHR22602">
    <property type="entry name" value="TRANSFERASE CAF17, MITOCHONDRIAL-RELATED"/>
    <property type="match status" value="1"/>
</dbReference>
<evidence type="ECO:0000313" key="4">
    <source>
        <dbReference type="EMBL" id="GGF87676.1"/>
    </source>
</evidence>
<proteinExistence type="predicted"/>
<comment type="caution">
    <text evidence="4">The sequence shown here is derived from an EMBL/GenBank/DDBJ whole genome shotgun (WGS) entry which is preliminary data.</text>
</comment>
<reference evidence="4" key="2">
    <citation type="submission" date="2020-09" db="EMBL/GenBank/DDBJ databases">
        <authorList>
            <person name="Sun Q."/>
            <person name="Sedlacek I."/>
        </authorList>
    </citation>
    <scope>NUCLEOTIDE SEQUENCE</scope>
    <source>
        <strain evidence="4">CCM 7897</strain>
    </source>
</reference>
<name>A0A917CH60_9HYPH</name>
<dbReference type="Gene3D" id="3.30.1360.120">
    <property type="entry name" value="Probable tRNA modification gtpase trme, domain 1"/>
    <property type="match status" value="1"/>
</dbReference>
<dbReference type="Pfam" id="PF25455">
    <property type="entry name" value="Beta-barrel_CAF17_C"/>
    <property type="match status" value="1"/>
</dbReference>
<dbReference type="Pfam" id="PF01571">
    <property type="entry name" value="GCV_T"/>
    <property type="match status" value="1"/>
</dbReference>
<evidence type="ECO:0000313" key="5">
    <source>
        <dbReference type="Proteomes" id="UP000606044"/>
    </source>
</evidence>
<dbReference type="InterPro" id="IPR017703">
    <property type="entry name" value="YgfZ/GCV_T_CS"/>
</dbReference>
<gene>
    <name evidence="4" type="primary">gcvT</name>
    <name evidence="4" type="ORF">GCM10007301_54450</name>
</gene>
<feature type="domain" description="CAF17 C-terminal" evidence="3">
    <location>
        <begin position="235"/>
        <end position="304"/>
    </location>
</feature>
<evidence type="ECO:0000259" key="3">
    <source>
        <dbReference type="Pfam" id="PF25455"/>
    </source>
</evidence>
<dbReference type="SUPFAM" id="SSF103025">
    <property type="entry name" value="Folate-binding domain"/>
    <property type="match status" value="1"/>
</dbReference>
<protein>
    <submittedName>
        <fullName evidence="4">Folate-binding protein</fullName>
    </submittedName>
</protein>
<dbReference type="AlphaFoldDB" id="A0A917CH60"/>
<evidence type="ECO:0000256" key="1">
    <source>
        <dbReference type="ARBA" id="ARBA00022946"/>
    </source>
</evidence>
<dbReference type="InterPro" id="IPR006222">
    <property type="entry name" value="GCVT_N"/>
</dbReference>
<dbReference type="InterPro" id="IPR045179">
    <property type="entry name" value="YgfZ/GcvT"/>
</dbReference>
<sequence>MLGDVPVALGLQEPPDKDQQAPDKDKAMPIAHLADRAVVTVTGPDARAFLHNVVTCNVNTLKEGGARYGALLMPQGKIISDFLIYAPKAQPDTFLLDAPRTVAPDLVKRLTMYRLRSKVEVALEDARAVVAVWGEEVAPAGSEAFEDPRLEDLGLRCVMFASDAQALGGDPDAYAAHRIALGIPQGGADFVYGDAFPHEADMDQLGGVDFKKGCYIGQEVVSRTQHRGIARTRAVEALFTSAPEEGAEIRAGEKTVGRMGSSAAASGRGIALVRLDRVADAKASGLPLVAGGVELALKVPDWASFEMGDA</sequence>
<dbReference type="NCBIfam" id="TIGR03317">
    <property type="entry name" value="ygfZ_signature"/>
    <property type="match status" value="1"/>
</dbReference>
<evidence type="ECO:0000259" key="2">
    <source>
        <dbReference type="Pfam" id="PF01571"/>
    </source>
</evidence>
<feature type="domain" description="GCVT N-terminal" evidence="2">
    <location>
        <begin position="39"/>
        <end position="134"/>
    </location>
</feature>
<dbReference type="PANTHER" id="PTHR22602:SF0">
    <property type="entry name" value="TRANSFERASE CAF17, MITOCHONDRIAL-RELATED"/>
    <property type="match status" value="1"/>
</dbReference>
<dbReference type="GO" id="GO:0016226">
    <property type="term" value="P:iron-sulfur cluster assembly"/>
    <property type="evidence" value="ECO:0007669"/>
    <property type="project" value="TreeGrafter"/>
</dbReference>
<keyword evidence="5" id="KW-1185">Reference proteome</keyword>
<organism evidence="4 5">
    <name type="scientific">Azorhizobium oxalatiphilum</name>
    <dbReference type="NCBI Taxonomy" id="980631"/>
    <lineage>
        <taxon>Bacteria</taxon>
        <taxon>Pseudomonadati</taxon>
        <taxon>Pseudomonadota</taxon>
        <taxon>Alphaproteobacteria</taxon>
        <taxon>Hyphomicrobiales</taxon>
        <taxon>Xanthobacteraceae</taxon>
        <taxon>Azorhizobium</taxon>
    </lineage>
</organism>
<dbReference type="Proteomes" id="UP000606044">
    <property type="component" value="Unassembled WGS sequence"/>
</dbReference>
<dbReference type="Gene3D" id="2.40.30.160">
    <property type="match status" value="1"/>
</dbReference>
<accession>A0A917CH60</accession>